<dbReference type="EMBL" id="JABANM010012727">
    <property type="protein sequence ID" value="KAF4735524.1"/>
    <property type="molecule type" value="Genomic_DNA"/>
</dbReference>
<dbReference type="InterPro" id="IPR011705">
    <property type="entry name" value="BACK"/>
</dbReference>
<dbReference type="Gene3D" id="1.25.40.420">
    <property type="match status" value="1"/>
</dbReference>
<dbReference type="Pfam" id="PF07707">
    <property type="entry name" value="BACK"/>
    <property type="match status" value="1"/>
</dbReference>
<dbReference type="SUPFAM" id="SSF54695">
    <property type="entry name" value="POZ domain"/>
    <property type="match status" value="1"/>
</dbReference>
<evidence type="ECO:0000313" key="3">
    <source>
        <dbReference type="Proteomes" id="UP000574390"/>
    </source>
</evidence>
<dbReference type="Proteomes" id="UP000574390">
    <property type="component" value="Unassembled WGS sequence"/>
</dbReference>
<dbReference type="Gene3D" id="3.30.710.10">
    <property type="entry name" value="Potassium Channel Kv1.1, Chain A"/>
    <property type="match status" value="1"/>
</dbReference>
<feature type="non-terminal residue" evidence="2">
    <location>
        <position position="1"/>
    </location>
</feature>
<accession>A0A7J6SRE1</accession>
<comment type="caution">
    <text evidence="2">The sequence shown here is derived from an EMBL/GenBank/DDBJ whole genome shotgun (WGS) entry which is preliminary data.</text>
</comment>
<dbReference type="AlphaFoldDB" id="A0A7J6SRE1"/>
<organism evidence="2 3">
    <name type="scientific">Perkinsus olseni</name>
    <name type="common">Perkinsus atlanticus</name>
    <dbReference type="NCBI Taxonomy" id="32597"/>
    <lineage>
        <taxon>Eukaryota</taxon>
        <taxon>Sar</taxon>
        <taxon>Alveolata</taxon>
        <taxon>Perkinsozoa</taxon>
        <taxon>Perkinsea</taxon>
        <taxon>Perkinsida</taxon>
        <taxon>Perkinsidae</taxon>
        <taxon>Perkinsus</taxon>
    </lineage>
</organism>
<evidence type="ECO:0000313" key="2">
    <source>
        <dbReference type="EMBL" id="KAF4735524.1"/>
    </source>
</evidence>
<dbReference type="InterPro" id="IPR011333">
    <property type="entry name" value="SKP1/BTB/POZ_sf"/>
</dbReference>
<feature type="domain" description="BACK" evidence="1">
    <location>
        <begin position="287"/>
        <end position="350"/>
    </location>
</feature>
<sequence length="612" mass="68300">MSESPTVQKRAFIEMLNPANNAQHDNGRTAGDAELSAEARLFTEIFQETGSGDVGLQIKDGPMFRCHSIVLLSRGGGFLQKVRNEGTSLPRGSPIDEPVITHESFVRSSIETRKHILKDIKYSRFSQSDFGKLGGLAGRSLALFGSGVSTRSEIAGSAGSVTRPDYFALPERYEVPYGNYEQLAEILRFIYCGSMYYFDEMPHQTEVERQDKVKSIKDIFLLADRYAIDTLFEKCLRWFHSTCCQTCGPSLFADAFFQFEHYLGKIGEKIFAERLRRVVIDTLSDRRQYRAVTKDARWSSLNVDLVEAILDSDGVAVANEDEILLLIERWNAQGDKSKEEMARLMRCYRQEPFKSDYNKKMSGPSAHRGKLLRAATNIEDIGHRKLPRSHRFKEDDMVSLVGERVPSEKEAKEAQEEFVFVLMESNRAIEAGNSLVLRKGQAALQQAPFDGPGSYKIRITLSQFREAVWPSRHKVFFGVNYGATKYFGYLCEASEYDGIFMLAQVSSAQPTARNPVPITGSTSRIEVDLALSVEAPRINGVVKCSLSVLLNNANVASDTAEISSRDLLSGSGLRLDAREAHFCRSSILTFGGRCASGALSAETMFSPPFLSE</sequence>
<name>A0A7J6SRE1_PEROL</name>
<proteinExistence type="predicted"/>
<protein>
    <recommendedName>
        <fullName evidence="1">BACK domain-containing protein</fullName>
    </recommendedName>
</protein>
<evidence type="ECO:0000259" key="1">
    <source>
        <dbReference type="Pfam" id="PF07707"/>
    </source>
</evidence>
<gene>
    <name evidence="2" type="ORF">FOZ62_026901</name>
</gene>
<reference evidence="2 3" key="1">
    <citation type="submission" date="2020-04" db="EMBL/GenBank/DDBJ databases">
        <title>Perkinsus olseni comparative genomics.</title>
        <authorList>
            <person name="Bogema D.R."/>
        </authorList>
    </citation>
    <scope>NUCLEOTIDE SEQUENCE [LARGE SCALE GENOMIC DNA]</scope>
    <source>
        <strain evidence="2">ATCC PRA-205</strain>
    </source>
</reference>